<organism evidence="2 3">
    <name type="scientific">Araneus ventricosus</name>
    <name type="common">Orbweaver spider</name>
    <name type="synonym">Epeira ventricosa</name>
    <dbReference type="NCBI Taxonomy" id="182803"/>
    <lineage>
        <taxon>Eukaryota</taxon>
        <taxon>Metazoa</taxon>
        <taxon>Ecdysozoa</taxon>
        <taxon>Arthropoda</taxon>
        <taxon>Chelicerata</taxon>
        <taxon>Arachnida</taxon>
        <taxon>Araneae</taxon>
        <taxon>Araneomorphae</taxon>
        <taxon>Entelegynae</taxon>
        <taxon>Araneoidea</taxon>
        <taxon>Araneidae</taxon>
        <taxon>Araneus</taxon>
    </lineage>
</organism>
<comment type="caution">
    <text evidence="2">The sequence shown here is derived from an EMBL/GenBank/DDBJ whole genome shotgun (WGS) entry which is preliminary data.</text>
</comment>
<dbReference type="Proteomes" id="UP000499080">
    <property type="component" value="Unassembled WGS sequence"/>
</dbReference>
<keyword evidence="3" id="KW-1185">Reference proteome</keyword>
<dbReference type="EMBL" id="BGPR01035280">
    <property type="protein sequence ID" value="GBO10038.1"/>
    <property type="molecule type" value="Genomic_DNA"/>
</dbReference>
<sequence>MSALGRRTTGIRPLDVPRGSAYHQTTRTRLSHSGGVPAGDSPQDPIAARTTGGCTSFLDVRIGGRVSRVCTTSAIGGVPPVHSPFRCPITERITGGSHLMVPNKARGHGACTRCHHRGVPLKIYPINN</sequence>
<dbReference type="AlphaFoldDB" id="A0A4Y2UB16"/>
<name>A0A4Y2UB16_ARAVE</name>
<reference evidence="2 3" key="1">
    <citation type="journal article" date="2019" name="Sci. Rep.">
        <title>Orb-weaving spider Araneus ventricosus genome elucidates the spidroin gene catalogue.</title>
        <authorList>
            <person name="Kono N."/>
            <person name="Nakamura H."/>
            <person name="Ohtoshi R."/>
            <person name="Moran D.A.P."/>
            <person name="Shinohara A."/>
            <person name="Yoshida Y."/>
            <person name="Fujiwara M."/>
            <person name="Mori M."/>
            <person name="Tomita M."/>
            <person name="Arakawa K."/>
        </authorList>
    </citation>
    <scope>NUCLEOTIDE SEQUENCE [LARGE SCALE GENOMIC DNA]</scope>
</reference>
<evidence type="ECO:0000313" key="3">
    <source>
        <dbReference type="Proteomes" id="UP000499080"/>
    </source>
</evidence>
<evidence type="ECO:0000256" key="1">
    <source>
        <dbReference type="SAM" id="MobiDB-lite"/>
    </source>
</evidence>
<gene>
    <name evidence="2" type="ORF">AVEN_261471_1</name>
</gene>
<proteinExistence type="predicted"/>
<protein>
    <submittedName>
        <fullName evidence="2">Uncharacterized protein</fullName>
    </submittedName>
</protein>
<accession>A0A4Y2UB16</accession>
<evidence type="ECO:0000313" key="2">
    <source>
        <dbReference type="EMBL" id="GBO10038.1"/>
    </source>
</evidence>
<feature type="region of interest" description="Disordered" evidence="1">
    <location>
        <begin position="1"/>
        <end position="50"/>
    </location>
</feature>